<evidence type="ECO:0000256" key="1">
    <source>
        <dbReference type="SAM" id="MobiDB-lite"/>
    </source>
</evidence>
<feature type="compositionally biased region" description="Basic and acidic residues" evidence="1">
    <location>
        <begin position="1"/>
        <end position="16"/>
    </location>
</feature>
<dbReference type="RefSeq" id="WP_165615565.1">
    <property type="nucleotide sequence ID" value="NZ_FAOZ01000006.1"/>
</dbReference>
<accession>A0A0S4QMH7</accession>
<gene>
    <name evidence="2" type="ORF">Ga0074812_106315</name>
</gene>
<protein>
    <submittedName>
        <fullName evidence="2">Uncharacterized protein</fullName>
    </submittedName>
</protein>
<feature type="region of interest" description="Disordered" evidence="1">
    <location>
        <begin position="1"/>
        <end position="25"/>
    </location>
</feature>
<keyword evidence="3" id="KW-1185">Reference proteome</keyword>
<evidence type="ECO:0000313" key="2">
    <source>
        <dbReference type="EMBL" id="CUU56060.1"/>
    </source>
</evidence>
<reference evidence="3" key="1">
    <citation type="submission" date="2015-11" db="EMBL/GenBank/DDBJ databases">
        <authorList>
            <person name="Varghese N."/>
        </authorList>
    </citation>
    <scope>NUCLEOTIDE SEQUENCE [LARGE SCALE GENOMIC DNA]</scope>
    <source>
        <strain evidence="3">DSM 45899</strain>
    </source>
</reference>
<name>A0A0S4QMH7_9ACTN</name>
<dbReference type="EMBL" id="FAOZ01000006">
    <property type="protein sequence ID" value="CUU56060.1"/>
    <property type="molecule type" value="Genomic_DNA"/>
</dbReference>
<evidence type="ECO:0000313" key="3">
    <source>
        <dbReference type="Proteomes" id="UP000198802"/>
    </source>
</evidence>
<sequence length="74" mass="7689">MPGDDGRLLAPDRRALDGTPAGPRRRHGHLVLAVFAAVAVPIDLGGADDGGGDPTSMSTRRAYDLLSTEFFPGS</sequence>
<dbReference type="Proteomes" id="UP000198802">
    <property type="component" value="Unassembled WGS sequence"/>
</dbReference>
<proteinExistence type="predicted"/>
<organism evidence="2 3">
    <name type="scientific">Parafrankia irregularis</name>
    <dbReference type="NCBI Taxonomy" id="795642"/>
    <lineage>
        <taxon>Bacteria</taxon>
        <taxon>Bacillati</taxon>
        <taxon>Actinomycetota</taxon>
        <taxon>Actinomycetes</taxon>
        <taxon>Frankiales</taxon>
        <taxon>Frankiaceae</taxon>
        <taxon>Parafrankia</taxon>
    </lineage>
</organism>
<dbReference type="AlphaFoldDB" id="A0A0S4QMH7"/>